<feature type="domain" description="Condensation" evidence="1">
    <location>
        <begin position="3"/>
        <end position="145"/>
    </location>
</feature>
<dbReference type="AlphaFoldDB" id="A0A816HXB5"/>
<feature type="non-terminal residue" evidence="2">
    <location>
        <position position="159"/>
    </location>
</feature>
<comment type="caution">
    <text evidence="2">The sequence shown here is derived from an EMBL/GenBank/DDBJ whole genome shotgun (WGS) entry which is preliminary data.</text>
</comment>
<feature type="non-terminal residue" evidence="2">
    <location>
        <position position="1"/>
    </location>
</feature>
<dbReference type="GO" id="GO:0003824">
    <property type="term" value="F:catalytic activity"/>
    <property type="evidence" value="ECO:0007669"/>
    <property type="project" value="InterPro"/>
</dbReference>
<dbReference type="InterPro" id="IPR001242">
    <property type="entry name" value="Condensation_dom"/>
</dbReference>
<gene>
    <name evidence="2" type="ORF">XAT740_LOCUS64030</name>
</gene>
<reference evidence="2" key="1">
    <citation type="submission" date="2021-02" db="EMBL/GenBank/DDBJ databases">
        <authorList>
            <person name="Nowell W R."/>
        </authorList>
    </citation>
    <scope>NUCLEOTIDE SEQUENCE</scope>
</reference>
<dbReference type="SUPFAM" id="SSF52777">
    <property type="entry name" value="CoA-dependent acyltransferases"/>
    <property type="match status" value="1"/>
</dbReference>
<evidence type="ECO:0000313" key="2">
    <source>
        <dbReference type="EMBL" id="CAF1691076.1"/>
    </source>
</evidence>
<name>A0A816HXB5_ADIRI</name>
<dbReference type="EMBL" id="CAJNOR010021130">
    <property type="protein sequence ID" value="CAF1691076.1"/>
    <property type="molecule type" value="Genomic_DNA"/>
</dbReference>
<proteinExistence type="predicted"/>
<evidence type="ECO:0000313" key="3">
    <source>
        <dbReference type="Proteomes" id="UP000663828"/>
    </source>
</evidence>
<accession>A0A816HXB5</accession>
<dbReference type="Proteomes" id="UP000663828">
    <property type="component" value="Unassembled WGS sequence"/>
</dbReference>
<dbReference type="Pfam" id="PF00668">
    <property type="entry name" value="Condensation"/>
    <property type="match status" value="1"/>
</dbReference>
<keyword evidence="3" id="KW-1185">Reference proteome</keyword>
<dbReference type="Gene3D" id="3.30.559.10">
    <property type="entry name" value="Chloramphenicol acetyltransferase-like domain"/>
    <property type="match status" value="1"/>
</dbReference>
<dbReference type="Gene3D" id="3.30.559.30">
    <property type="entry name" value="Nonribosomal peptide synthetase, condensation domain"/>
    <property type="match status" value="1"/>
</dbReference>
<evidence type="ECO:0000259" key="1">
    <source>
        <dbReference type="Pfam" id="PF00668"/>
    </source>
</evidence>
<dbReference type="InterPro" id="IPR023213">
    <property type="entry name" value="CAT-like_dom_sf"/>
</dbReference>
<organism evidence="2 3">
    <name type="scientific">Adineta ricciae</name>
    <name type="common">Rotifer</name>
    <dbReference type="NCBI Taxonomy" id="249248"/>
    <lineage>
        <taxon>Eukaryota</taxon>
        <taxon>Metazoa</taxon>
        <taxon>Spiralia</taxon>
        <taxon>Gnathifera</taxon>
        <taxon>Rotifera</taxon>
        <taxon>Eurotatoria</taxon>
        <taxon>Bdelloidea</taxon>
        <taxon>Adinetida</taxon>
        <taxon>Adinetidae</taxon>
        <taxon>Adineta</taxon>
    </lineage>
</organism>
<sequence>STDTNGDLIQTVLASTDCEHDYFGFHVTCVDDEQTSILKILRCSDLFDLATGRVLHCEIICRHPHSFDNDDQLSDGDIISFNVHHSAFDGGSAGTFLRDLSVAYENDAALPTEDNALQYIDYAAHERHLDMSASGDFWRAQLDGYDLERGLVLPVDRHR</sequence>
<protein>
    <recommendedName>
        <fullName evidence="1">Condensation domain-containing protein</fullName>
    </recommendedName>
</protein>